<comment type="subcellular location">
    <subcellularLocation>
        <location evidence="1 9">Endoplasmic reticulum membrane</location>
        <topology evidence="1 9">Multi-pass membrane protein</topology>
    </subcellularLocation>
</comment>
<feature type="transmembrane region" description="Helical" evidence="9">
    <location>
        <begin position="172"/>
        <end position="191"/>
    </location>
</feature>
<dbReference type="AlphaFoldDB" id="A0AAD5DX34"/>
<feature type="chain" id="PRO_5041960439" description="Protein RFT1 homolog" evidence="10">
    <location>
        <begin position="30"/>
        <end position="549"/>
    </location>
</feature>
<keyword evidence="4 9" id="KW-0812">Transmembrane</keyword>
<protein>
    <recommendedName>
        <fullName evidence="9">Protein RFT1 homolog</fullName>
    </recommendedName>
</protein>
<comment type="function">
    <text evidence="8 9">Intramembrane glycolipid transporter that operates in the biosynthetic pathway of dolichol-linked oligosaccharides, the glycan precursors employed in protein asparagine (N)-glycosylation. The sequential addition of sugars to dolichol pyrophosphate produces dolichol-linked oligosaccharides containing fourteen sugars, including two GlcNAcs, nine mannoses and three glucoses. Once assembled, the oligosaccharide is transferred from the lipid to nascent proteins by oligosaccharyltransferases. The assembly of dolichol-linked oligosaccharides begins on the cytosolic side of the endoplasmic reticulum membrane and finishes in its lumen. RFT1 could mediate the translocation of the cytosolically oriented intermediate DolPP-GlcNAc2Man5, produced by ALG11, into the ER lumen where dolichol-linked oligosaccharides assembly continues. However, the intramembrane lipid transporter activity could not be confirmed in vitro.</text>
</comment>
<evidence type="ECO:0000256" key="10">
    <source>
        <dbReference type="SAM" id="SignalP"/>
    </source>
</evidence>
<dbReference type="Pfam" id="PF04506">
    <property type="entry name" value="Rft-1"/>
    <property type="match status" value="1"/>
</dbReference>
<dbReference type="GO" id="GO:0034203">
    <property type="term" value="P:glycolipid translocation"/>
    <property type="evidence" value="ECO:0007669"/>
    <property type="project" value="TreeGrafter"/>
</dbReference>
<evidence type="ECO:0000256" key="4">
    <source>
        <dbReference type="ARBA" id="ARBA00022692"/>
    </source>
</evidence>
<name>A0AAD5DX34_9CHLO</name>
<comment type="pathway">
    <text evidence="2">Protein modification; protein glycosylation.</text>
</comment>
<feature type="transmembrane region" description="Helical" evidence="9">
    <location>
        <begin position="410"/>
        <end position="430"/>
    </location>
</feature>
<evidence type="ECO:0000256" key="6">
    <source>
        <dbReference type="ARBA" id="ARBA00022989"/>
    </source>
</evidence>
<reference evidence="11" key="1">
    <citation type="submission" date="2020-11" db="EMBL/GenBank/DDBJ databases">
        <title>Chlorella ohadii genome sequencing and assembly.</title>
        <authorList>
            <person name="Murik O."/>
            <person name="Treves H."/>
            <person name="Kedem I."/>
            <person name="Shotland Y."/>
            <person name="Kaplan A."/>
        </authorList>
    </citation>
    <scope>NUCLEOTIDE SEQUENCE</scope>
    <source>
        <strain evidence="11">1</strain>
    </source>
</reference>
<dbReference type="GO" id="GO:0006488">
    <property type="term" value="P:dolichol-linked oligosaccharide biosynthetic process"/>
    <property type="evidence" value="ECO:0007669"/>
    <property type="project" value="InterPro"/>
</dbReference>
<dbReference type="PANTHER" id="PTHR13117">
    <property type="entry name" value="ENDOPLASMIC RETICULUM MULTISPAN TRANSMEMBRANE PROTEIN-RELATED"/>
    <property type="match status" value="1"/>
</dbReference>
<proteinExistence type="inferred from homology"/>
<evidence type="ECO:0000256" key="7">
    <source>
        <dbReference type="ARBA" id="ARBA00023136"/>
    </source>
</evidence>
<dbReference type="EMBL" id="JADXDR010000010">
    <property type="protein sequence ID" value="KAI7846047.1"/>
    <property type="molecule type" value="Genomic_DNA"/>
</dbReference>
<dbReference type="PANTHER" id="PTHR13117:SF5">
    <property type="entry name" value="PROTEIN RFT1 HOMOLOG"/>
    <property type="match status" value="1"/>
</dbReference>
<comment type="caution">
    <text evidence="9">Lacks conserved residue(s) required for the propagation of feature annotation.</text>
</comment>
<feature type="signal peptide" evidence="10">
    <location>
        <begin position="1"/>
        <end position="29"/>
    </location>
</feature>
<feature type="transmembrane region" description="Helical" evidence="9">
    <location>
        <begin position="451"/>
        <end position="470"/>
    </location>
</feature>
<dbReference type="Proteomes" id="UP001205105">
    <property type="component" value="Unassembled WGS sequence"/>
</dbReference>
<comment type="caution">
    <text evidence="11">The sequence shown here is derived from an EMBL/GenBank/DDBJ whole genome shotgun (WGS) entry which is preliminary data.</text>
</comment>
<evidence type="ECO:0000256" key="3">
    <source>
        <dbReference type="ARBA" id="ARBA00010288"/>
    </source>
</evidence>
<feature type="transmembrane region" description="Helical" evidence="9">
    <location>
        <begin position="353"/>
        <end position="373"/>
    </location>
</feature>
<evidence type="ECO:0000313" key="11">
    <source>
        <dbReference type="EMBL" id="KAI7846047.1"/>
    </source>
</evidence>
<organism evidence="11 12">
    <name type="scientific">Chlorella ohadii</name>
    <dbReference type="NCBI Taxonomy" id="2649997"/>
    <lineage>
        <taxon>Eukaryota</taxon>
        <taxon>Viridiplantae</taxon>
        <taxon>Chlorophyta</taxon>
        <taxon>core chlorophytes</taxon>
        <taxon>Trebouxiophyceae</taxon>
        <taxon>Chlorellales</taxon>
        <taxon>Chlorellaceae</taxon>
        <taxon>Chlorella clade</taxon>
        <taxon>Chlorella</taxon>
    </lineage>
</organism>
<feature type="transmembrane region" description="Helical" evidence="9">
    <location>
        <begin position="75"/>
        <end position="98"/>
    </location>
</feature>
<feature type="transmembrane region" description="Helical" evidence="9">
    <location>
        <begin position="312"/>
        <end position="341"/>
    </location>
</feature>
<evidence type="ECO:0000313" key="12">
    <source>
        <dbReference type="Proteomes" id="UP001205105"/>
    </source>
</evidence>
<keyword evidence="6 9" id="KW-1133">Transmembrane helix</keyword>
<accession>A0AAD5DX34</accession>
<dbReference type="InterPro" id="IPR007594">
    <property type="entry name" value="RFT1"/>
</dbReference>
<feature type="transmembrane region" description="Helical" evidence="9">
    <location>
        <begin position="385"/>
        <end position="404"/>
    </location>
</feature>
<keyword evidence="5" id="KW-0256">Endoplasmic reticulum</keyword>
<evidence type="ECO:0000256" key="2">
    <source>
        <dbReference type="ARBA" id="ARBA00004922"/>
    </source>
</evidence>
<evidence type="ECO:0000256" key="5">
    <source>
        <dbReference type="ARBA" id="ARBA00022824"/>
    </source>
</evidence>
<evidence type="ECO:0000256" key="8">
    <source>
        <dbReference type="ARBA" id="ARBA00045912"/>
    </source>
</evidence>
<evidence type="ECO:0000256" key="1">
    <source>
        <dbReference type="ARBA" id="ARBA00004477"/>
    </source>
</evidence>
<sequence length="549" mass="56931">MLAGFVHLVASQVITRLLTFGLNLATARSLTPEAYGVAAVQFHLINTTILFLAREGFRRACLRIDQSTPRAAKRTLRIAALTIPAGALLSTVVTALLLRSVGGDDPAYRTALVMQGAAAFVEILSEPLYILAAARLQFGLRVAVETAGMSAKGLLTLALVRRPDFPPAIAFSWAQLAYAGITLLGYAAYFLPQLLRQAAVPAQSAAPAAKQPAAAAGSDGEILRLAGTFTLQAAEKLVLAEGSKMAVAAFQGSHDQGVYGPFEEAAFVAFSKEQGELRLVGKLGEQMTCMAPACRGGTAPTALRRQARMLALLVRCITLVGLVAAAFGPAYSHLALLLLYGRRWADTEAPRALGLYSQYLVLLAANGCLEAFVHSVANARQLAASNAWLVAFTAAHAGLSIVAVRSGGATGLIAADGANMLLRIAYCLAFTRARFGAVPGFRLRQLLPSGATVGALAAAAAVTGASRLVLLPGSSALAAAAARRGFSLPGLLPAALQQQLAAQPFSVLAAVHVGVGAACLAVVAAVAARHERSILSEVRQLRRKGGKSA</sequence>
<keyword evidence="12" id="KW-1185">Reference proteome</keyword>
<feature type="transmembrane region" description="Helical" evidence="9">
    <location>
        <begin position="34"/>
        <end position="54"/>
    </location>
</feature>
<dbReference type="GO" id="GO:0005789">
    <property type="term" value="C:endoplasmic reticulum membrane"/>
    <property type="evidence" value="ECO:0007669"/>
    <property type="project" value="UniProtKB-SubCell"/>
</dbReference>
<keyword evidence="10" id="KW-0732">Signal</keyword>
<evidence type="ECO:0000256" key="9">
    <source>
        <dbReference type="RuleBase" id="RU365067"/>
    </source>
</evidence>
<feature type="transmembrane region" description="Helical" evidence="9">
    <location>
        <begin position="505"/>
        <end position="528"/>
    </location>
</feature>
<keyword evidence="7 9" id="KW-0472">Membrane</keyword>
<gene>
    <name evidence="11" type="ORF">COHA_000413</name>
</gene>
<comment type="similarity">
    <text evidence="3 9">Belongs to the RFT1 family.</text>
</comment>